<gene>
    <name evidence="3" type="ORF">ULVI_08705</name>
</gene>
<protein>
    <recommendedName>
        <fullName evidence="2">Putative beta-lactamase-inhibitor-like PepSY-like domain-containing protein</fullName>
    </recommendedName>
</protein>
<dbReference type="AlphaFoldDB" id="A0A167HIP6"/>
<feature type="domain" description="Putative beta-lactamase-inhibitor-like PepSY-like" evidence="2">
    <location>
        <begin position="56"/>
        <end position="142"/>
    </location>
</feature>
<dbReference type="InterPro" id="IPR021533">
    <property type="entry name" value="PepSY-like"/>
</dbReference>
<feature type="chain" id="PRO_5007887630" description="Putative beta-lactamase-inhibitor-like PepSY-like domain-containing protein" evidence="1">
    <location>
        <begin position="22"/>
        <end position="147"/>
    </location>
</feature>
<dbReference type="RefSeq" id="WP_068591860.1">
    <property type="nucleotide sequence ID" value="NZ_LRXL01000037.1"/>
</dbReference>
<feature type="signal peptide" evidence="1">
    <location>
        <begin position="1"/>
        <end position="21"/>
    </location>
</feature>
<sequence>MKNLKFKIAALALFGVVAVQAQDLTMQEVPANLNESFQKAYPQATDVEWEKEGTTYKVEFDANRMEHEIWYSENGNIVKTEKELAIADLPAAVTTALKTNYSKHKIDEVEMTEENGKKIYEVELEKMFSKDIELFMLDDGSIVEERM</sequence>
<dbReference type="OrthoDB" id="1121502at2"/>
<dbReference type="Gene3D" id="3.10.450.360">
    <property type="match status" value="1"/>
</dbReference>
<evidence type="ECO:0000259" key="2">
    <source>
        <dbReference type="Pfam" id="PF11396"/>
    </source>
</evidence>
<evidence type="ECO:0000313" key="4">
    <source>
        <dbReference type="Proteomes" id="UP000077013"/>
    </source>
</evidence>
<reference evidence="3 4" key="1">
    <citation type="submission" date="2016-02" db="EMBL/GenBank/DDBJ databases">
        <title>Ulvibacter sp. LPB0005, isolated from Thais luteostoma.</title>
        <authorList>
            <person name="Shin S.-K."/>
            <person name="Yi H."/>
        </authorList>
    </citation>
    <scope>NUCLEOTIDE SEQUENCE [LARGE SCALE GENOMIC DNA]</scope>
    <source>
        <strain evidence="3 4">LPB0005</strain>
    </source>
</reference>
<dbReference type="STRING" id="1763537.ULVI_08705"/>
<name>A0A167HIP6_9FLAO</name>
<organism evidence="3 4">
    <name type="scientific">Cochleicola gelatinilyticus</name>
    <dbReference type="NCBI Taxonomy" id="1763537"/>
    <lineage>
        <taxon>Bacteria</taxon>
        <taxon>Pseudomonadati</taxon>
        <taxon>Bacteroidota</taxon>
        <taxon>Flavobacteriia</taxon>
        <taxon>Flavobacteriales</taxon>
        <taxon>Flavobacteriaceae</taxon>
        <taxon>Cochleicola</taxon>
    </lineage>
</organism>
<keyword evidence="1" id="KW-0732">Signal</keyword>
<proteinExistence type="predicted"/>
<evidence type="ECO:0000256" key="1">
    <source>
        <dbReference type="SAM" id="SignalP"/>
    </source>
</evidence>
<dbReference type="EMBL" id="LRXL01000037">
    <property type="protein sequence ID" value="OAB78653.1"/>
    <property type="molecule type" value="Genomic_DNA"/>
</dbReference>
<dbReference type="SUPFAM" id="SSF160574">
    <property type="entry name" value="BT0923-like"/>
    <property type="match status" value="1"/>
</dbReference>
<dbReference type="Pfam" id="PF11396">
    <property type="entry name" value="PepSY_like"/>
    <property type="match status" value="1"/>
</dbReference>
<keyword evidence="4" id="KW-1185">Reference proteome</keyword>
<dbReference type="Proteomes" id="UP000077013">
    <property type="component" value="Unassembled WGS sequence"/>
</dbReference>
<comment type="caution">
    <text evidence="3">The sequence shown here is derived from an EMBL/GenBank/DDBJ whole genome shotgun (WGS) entry which is preliminary data.</text>
</comment>
<accession>A0A167HIP6</accession>
<evidence type="ECO:0000313" key="3">
    <source>
        <dbReference type="EMBL" id="OAB78653.1"/>
    </source>
</evidence>